<feature type="transmembrane region" description="Helical" evidence="1">
    <location>
        <begin position="27"/>
        <end position="52"/>
    </location>
</feature>
<gene>
    <name evidence="2" type="ORF">NBRC116585_05630</name>
</gene>
<accession>A0ABP9ZWC9</accession>
<keyword evidence="1" id="KW-0812">Transmembrane</keyword>
<keyword evidence="1" id="KW-1133">Transmembrane helix</keyword>
<keyword evidence="1" id="KW-0472">Membrane</keyword>
<evidence type="ECO:0000256" key="1">
    <source>
        <dbReference type="SAM" id="Phobius"/>
    </source>
</evidence>
<evidence type="ECO:0000313" key="3">
    <source>
        <dbReference type="Proteomes" id="UP001481413"/>
    </source>
</evidence>
<sequence length="228" mass="26636">MTWEIKQSVNFYLEEFQPPKIPKDLRLILIGAAVHVGVAAFAIFCLVINWYYQGQRLENMTERQALVEQQVANIENERPPLQLNDALVNERTKLRTDLESSQRILRYLTQQELDSSRSFTTMVSQLGEQDVKGVWLKSFAFYEEGRHIDITGYTDDPAKVSRYVSDLLKRSGFTEQAFRFVDVRKEEDNRWLTFRLDSRPREKENQVSSQTAVLTAAEIQRRAREGRL</sequence>
<name>A0ABP9ZWC9_9GAMM</name>
<dbReference type="EMBL" id="BAABWH010000001">
    <property type="protein sequence ID" value="GAA6144446.1"/>
    <property type="molecule type" value="Genomic_DNA"/>
</dbReference>
<comment type="caution">
    <text evidence="2">The sequence shown here is derived from an EMBL/GenBank/DDBJ whole genome shotgun (WGS) entry which is preliminary data.</text>
</comment>
<organism evidence="2 3">
    <name type="scientific">Thalassolituus maritimus</name>
    <dbReference type="NCBI Taxonomy" id="484498"/>
    <lineage>
        <taxon>Bacteria</taxon>
        <taxon>Pseudomonadati</taxon>
        <taxon>Pseudomonadota</taxon>
        <taxon>Gammaproteobacteria</taxon>
        <taxon>Oceanospirillales</taxon>
        <taxon>Oceanospirillaceae</taxon>
        <taxon>Thalassolituus</taxon>
    </lineage>
</organism>
<dbReference type="Proteomes" id="UP001481413">
    <property type="component" value="Unassembled WGS sequence"/>
</dbReference>
<keyword evidence="3" id="KW-1185">Reference proteome</keyword>
<evidence type="ECO:0000313" key="2">
    <source>
        <dbReference type="EMBL" id="GAA6144446.1"/>
    </source>
</evidence>
<evidence type="ECO:0008006" key="4">
    <source>
        <dbReference type="Google" id="ProtNLM"/>
    </source>
</evidence>
<dbReference type="RefSeq" id="WP_353293374.1">
    <property type="nucleotide sequence ID" value="NZ_BAABWH010000001.1"/>
</dbReference>
<protein>
    <recommendedName>
        <fullName evidence="4">Fimbrial assembly protein (PilN)</fullName>
    </recommendedName>
</protein>
<proteinExistence type="predicted"/>
<reference evidence="2 3" key="1">
    <citation type="submission" date="2024-04" db="EMBL/GenBank/DDBJ databases">
        <title>Draft genome sequence of Thalassolituus maritimus NBRC 116585.</title>
        <authorList>
            <person name="Miyakawa T."/>
            <person name="Kusuya Y."/>
            <person name="Miura T."/>
        </authorList>
    </citation>
    <scope>NUCLEOTIDE SEQUENCE [LARGE SCALE GENOMIC DNA]</scope>
    <source>
        <strain evidence="2 3">5NW40-0001</strain>
    </source>
</reference>